<evidence type="ECO:0000313" key="4">
    <source>
        <dbReference type="Proteomes" id="UP000271624"/>
    </source>
</evidence>
<evidence type="ECO:0000256" key="2">
    <source>
        <dbReference type="ARBA" id="ARBA00023002"/>
    </source>
</evidence>
<dbReference type="InterPro" id="IPR036291">
    <property type="entry name" value="NAD(P)-bd_dom_sf"/>
</dbReference>
<dbReference type="PRINTS" id="PR00080">
    <property type="entry name" value="SDRFAMILY"/>
</dbReference>
<evidence type="ECO:0000313" key="3">
    <source>
        <dbReference type="EMBL" id="RUT07081.1"/>
    </source>
</evidence>
<name>A0A3S1CRD4_9CYAN</name>
<dbReference type="InterPro" id="IPR002347">
    <property type="entry name" value="SDR_fam"/>
</dbReference>
<evidence type="ECO:0000256" key="1">
    <source>
        <dbReference type="ARBA" id="ARBA00006484"/>
    </source>
</evidence>
<dbReference type="CDD" id="cd05233">
    <property type="entry name" value="SDR_c"/>
    <property type="match status" value="1"/>
</dbReference>
<dbReference type="Gene3D" id="3.40.50.720">
    <property type="entry name" value="NAD(P)-binding Rossmann-like Domain"/>
    <property type="match status" value="1"/>
</dbReference>
<dbReference type="Proteomes" id="UP000271624">
    <property type="component" value="Unassembled WGS sequence"/>
</dbReference>
<accession>A0A3S1CRD4</accession>
<proteinExistence type="inferred from homology"/>
<comment type="caution">
    <text evidence="3">The sequence shown here is derived from an EMBL/GenBank/DDBJ whole genome shotgun (WGS) entry which is preliminary data.</text>
</comment>
<reference evidence="3" key="2">
    <citation type="journal article" date="2019" name="Genome Biol. Evol.">
        <title>Day and night: Metabolic profiles and evolutionary relationships of six axenic non-marine cyanobacteria.</title>
        <authorList>
            <person name="Will S.E."/>
            <person name="Henke P."/>
            <person name="Boedeker C."/>
            <person name="Huang S."/>
            <person name="Brinkmann H."/>
            <person name="Rohde M."/>
            <person name="Jarek M."/>
            <person name="Friedl T."/>
            <person name="Seufert S."/>
            <person name="Schumacher M."/>
            <person name="Overmann J."/>
            <person name="Neumann-Schaal M."/>
            <person name="Petersen J."/>
        </authorList>
    </citation>
    <scope>NUCLEOTIDE SEQUENCE [LARGE SCALE GENOMIC DNA]</scope>
    <source>
        <strain evidence="3">PCC 7102</strain>
    </source>
</reference>
<reference evidence="3" key="1">
    <citation type="submission" date="2018-12" db="EMBL/GenBank/DDBJ databases">
        <authorList>
            <person name="Will S."/>
            <person name="Neumann-Schaal M."/>
            <person name="Henke P."/>
        </authorList>
    </citation>
    <scope>NUCLEOTIDE SEQUENCE</scope>
    <source>
        <strain evidence="3">PCC 7102</strain>
    </source>
</reference>
<keyword evidence="2" id="KW-0560">Oxidoreductase</keyword>
<dbReference type="PANTHER" id="PTHR42879:SF2">
    <property type="entry name" value="3-OXOACYL-[ACYL-CARRIER-PROTEIN] REDUCTASE FABG"/>
    <property type="match status" value="1"/>
</dbReference>
<dbReference type="PRINTS" id="PR00081">
    <property type="entry name" value="GDHRDH"/>
</dbReference>
<dbReference type="InterPro" id="IPR050259">
    <property type="entry name" value="SDR"/>
</dbReference>
<dbReference type="EMBL" id="RSCL01000005">
    <property type="protein sequence ID" value="RUT07081.1"/>
    <property type="molecule type" value="Genomic_DNA"/>
</dbReference>
<dbReference type="PANTHER" id="PTHR42879">
    <property type="entry name" value="3-OXOACYL-(ACYL-CARRIER-PROTEIN) REDUCTASE"/>
    <property type="match status" value="1"/>
</dbReference>
<dbReference type="PROSITE" id="PS00061">
    <property type="entry name" value="ADH_SHORT"/>
    <property type="match status" value="1"/>
</dbReference>
<dbReference type="SUPFAM" id="SSF51735">
    <property type="entry name" value="NAD(P)-binding Rossmann-fold domains"/>
    <property type="match status" value="1"/>
</dbReference>
<dbReference type="FunFam" id="3.40.50.720:FF:000084">
    <property type="entry name" value="Short-chain dehydrogenase reductase"/>
    <property type="match status" value="1"/>
</dbReference>
<dbReference type="GO" id="GO:0032787">
    <property type="term" value="P:monocarboxylic acid metabolic process"/>
    <property type="evidence" value="ECO:0007669"/>
    <property type="project" value="UniProtKB-ARBA"/>
</dbReference>
<protein>
    <submittedName>
        <fullName evidence="3">Beta-ketoacyl-ACP reductase</fullName>
    </submittedName>
</protein>
<sequence length="276" mass="29689">MLGYAKPPPNLQFQAVVLANIMITFDFQGTKVLVTGASRGIGEAIATGFARSGARVAVHYHQQYDVAESVCNSLEGTGHITVGADLGNPVAVEEMVTSTLNEFGQIDILVNNAGIYQEHPLNQTSYEDWQTVWQQTINVNLIGAANVSYCVAKHMIEQRSGRIINITSRGAFRGEPTATAYGASKAALNSLSQSLAQYLAPYNIFVTAVAPGYVETEMSRAVLESPAGDFIRQQSPLNRVAYPEEIAHTVLFLASPGSEFITGNIVDVNGASYLRS</sequence>
<dbReference type="InterPro" id="IPR020904">
    <property type="entry name" value="Sc_DH/Rdtase_CS"/>
</dbReference>
<keyword evidence="4" id="KW-1185">Reference proteome</keyword>
<dbReference type="GO" id="GO:0016491">
    <property type="term" value="F:oxidoreductase activity"/>
    <property type="evidence" value="ECO:0007669"/>
    <property type="project" value="UniProtKB-KW"/>
</dbReference>
<dbReference type="Pfam" id="PF13561">
    <property type="entry name" value="adh_short_C2"/>
    <property type="match status" value="1"/>
</dbReference>
<dbReference type="AlphaFoldDB" id="A0A3S1CRD4"/>
<organism evidence="3 4">
    <name type="scientific">Dulcicalothrix desertica PCC 7102</name>
    <dbReference type="NCBI Taxonomy" id="232991"/>
    <lineage>
        <taxon>Bacteria</taxon>
        <taxon>Bacillati</taxon>
        <taxon>Cyanobacteriota</taxon>
        <taxon>Cyanophyceae</taxon>
        <taxon>Nostocales</taxon>
        <taxon>Calotrichaceae</taxon>
        <taxon>Dulcicalothrix</taxon>
    </lineage>
</organism>
<comment type="similarity">
    <text evidence="1">Belongs to the short-chain dehydrogenases/reductases (SDR) family.</text>
</comment>
<gene>
    <name evidence="3" type="ORF">DSM106972_023420</name>
</gene>